<organism evidence="1 2">
    <name type="scientific">Desulfuromonas versatilis</name>
    <dbReference type="NCBI Taxonomy" id="2802975"/>
    <lineage>
        <taxon>Bacteria</taxon>
        <taxon>Pseudomonadati</taxon>
        <taxon>Thermodesulfobacteriota</taxon>
        <taxon>Desulfuromonadia</taxon>
        <taxon>Desulfuromonadales</taxon>
        <taxon>Desulfuromonadaceae</taxon>
        <taxon>Desulfuromonas</taxon>
    </lineage>
</organism>
<name>A0ABN6E1N5_9BACT</name>
<accession>A0ABN6E1N5</accession>
<keyword evidence="2" id="KW-1185">Reference proteome</keyword>
<dbReference type="Proteomes" id="UP001319827">
    <property type="component" value="Chromosome"/>
</dbReference>
<sequence>MDIDLDALHNLITNRIDEIETIVSGTGYLPRTVIGVGTFLLDNEGHFDLLTAKQQVTFEKFLKPLLEASGDQRRTED</sequence>
<proteinExistence type="predicted"/>
<evidence type="ECO:0000313" key="2">
    <source>
        <dbReference type="Proteomes" id="UP001319827"/>
    </source>
</evidence>
<reference evidence="1 2" key="1">
    <citation type="journal article" date="2016" name="C (Basel)">
        <title>Selective Growth of and Electricity Production by Marine Exoelectrogenic Bacteria in Self-Aggregated Hydrogel of Microbially Reduced Graphene Oxide.</title>
        <authorList>
            <person name="Yoshida N."/>
            <person name="Goto Y."/>
            <person name="Miyata Y."/>
        </authorList>
    </citation>
    <scope>NUCLEOTIDE SEQUENCE [LARGE SCALE GENOMIC DNA]</scope>
    <source>
        <strain evidence="1 2">NIT-T3</strain>
    </source>
</reference>
<gene>
    <name evidence="1" type="ORF">DESUT3_32770</name>
</gene>
<reference evidence="1 2" key="2">
    <citation type="journal article" date="2021" name="Int. J. Syst. Evol. Microbiol.">
        <title>Isolation and Polyphasic Characterization of Desulfuromonas versatilis sp. Nov., an Electrogenic Bacteria Capable of Versatile Metabolism Isolated from a Graphene Oxide-Reducing Enrichment Culture.</title>
        <authorList>
            <person name="Xie L."/>
            <person name="Yoshida N."/>
            <person name="Ishii S."/>
            <person name="Meng L."/>
        </authorList>
    </citation>
    <scope>NUCLEOTIDE SEQUENCE [LARGE SCALE GENOMIC DNA]</scope>
    <source>
        <strain evidence="1 2">NIT-T3</strain>
    </source>
</reference>
<dbReference type="RefSeq" id="WP_221249581.1">
    <property type="nucleotide sequence ID" value="NZ_AP024355.1"/>
</dbReference>
<evidence type="ECO:0000313" key="1">
    <source>
        <dbReference type="EMBL" id="BCR06208.1"/>
    </source>
</evidence>
<protein>
    <submittedName>
        <fullName evidence="1">Uncharacterized protein</fullName>
    </submittedName>
</protein>
<dbReference type="EMBL" id="AP024355">
    <property type="protein sequence ID" value="BCR06208.1"/>
    <property type="molecule type" value="Genomic_DNA"/>
</dbReference>